<dbReference type="EMBL" id="CP017075">
    <property type="protein sequence ID" value="AOR76560.1"/>
    <property type="molecule type" value="Genomic_DNA"/>
</dbReference>
<name>A0A1D8A3B9_9SPHN</name>
<organism evidence="1 2">
    <name type="scientific">Novosphingobium resinovorum</name>
    <dbReference type="NCBI Taxonomy" id="158500"/>
    <lineage>
        <taxon>Bacteria</taxon>
        <taxon>Pseudomonadati</taxon>
        <taxon>Pseudomonadota</taxon>
        <taxon>Alphaproteobacteria</taxon>
        <taxon>Sphingomonadales</taxon>
        <taxon>Sphingomonadaceae</taxon>
        <taxon>Novosphingobium</taxon>
    </lineage>
</organism>
<keyword evidence="2" id="KW-1185">Reference proteome</keyword>
<protein>
    <recommendedName>
        <fullName evidence="3">Phage ABA sandwich domain-containing protein</fullName>
    </recommendedName>
</protein>
<dbReference type="KEGG" id="nre:BES08_07220"/>
<evidence type="ECO:0000313" key="1">
    <source>
        <dbReference type="EMBL" id="AOR76560.1"/>
    </source>
</evidence>
<proteinExistence type="predicted"/>
<dbReference type="AlphaFoldDB" id="A0A1D8A3B9"/>
<reference evidence="2" key="1">
    <citation type="journal article" date="2017" name="J. Biotechnol.">
        <title>Complete genome sequence of Novosphingobium resinovorum SA1, a versatile xenobiotic-degrading bacterium capable of utilizing sulfanilic acid.</title>
        <authorList>
            <person name="Hegedus B."/>
            <person name="Kos P.B."/>
            <person name="Balint B."/>
            <person name="Maroti G."/>
            <person name="Gan H.M."/>
            <person name="Perei K."/>
            <person name="Rakhely G."/>
        </authorList>
    </citation>
    <scope>NUCLEOTIDE SEQUENCE [LARGE SCALE GENOMIC DNA]</scope>
    <source>
        <strain evidence="2">SA1</strain>
    </source>
</reference>
<gene>
    <name evidence="1" type="ORF">BES08_07220</name>
</gene>
<evidence type="ECO:0000313" key="2">
    <source>
        <dbReference type="Proteomes" id="UP000094626"/>
    </source>
</evidence>
<evidence type="ECO:0008006" key="3">
    <source>
        <dbReference type="Google" id="ProtNLM"/>
    </source>
</evidence>
<accession>A0A1D8A3B9</accession>
<dbReference type="Proteomes" id="UP000094626">
    <property type="component" value="Chromosome"/>
</dbReference>
<sequence>MPWNATSTQIAEALRTADAPSREIDDRIWRWVNEKQWGVKGWRYDLEEAPRYTESVDAALTLLPLCDTGERFDYVLEHINGGLTIGCQVGTNDPDAVVFGCNDASAISRACLVAHHREFGR</sequence>